<dbReference type="Proteomes" id="UP001162992">
    <property type="component" value="Chromosome 8"/>
</dbReference>
<protein>
    <submittedName>
        <fullName evidence="1">Uncharacterized protein</fullName>
    </submittedName>
</protein>
<comment type="caution">
    <text evidence="1">The sequence shown here is derived from an EMBL/GenBank/DDBJ whole genome shotgun (WGS) entry which is preliminary data.</text>
</comment>
<name>A0ACC2CXT2_DIPCM</name>
<proteinExistence type="predicted"/>
<evidence type="ECO:0000313" key="2">
    <source>
        <dbReference type="Proteomes" id="UP001162992"/>
    </source>
</evidence>
<keyword evidence="2" id="KW-1185">Reference proteome</keyword>
<sequence>MEVIRVGKPPPFGLWVSPWSLRCMSNVSYEHHEKGKSYSILLRLQQTGQHTLLRPFLGFPRSQQQAHIHDEQEMAGNDEEEQGKRLEGLVVGFTTPAHYAASLRDGLEMVGARPLWCPTIVVESTLETQAEVGASIWGSDSSTSAAAGISALDRHKGVAFTSRAGIRAFAEALKGRGNPLGDAGGAFLLGALGKDAELLHELGLLRSNSRARVVVPTVASPDALIEAFGEGKGQSLLCPVPLVIGLEEPPVVPNFLQGLRSKGWNAVRVNAYVTKWLGEQCAEPLFNSSKCLDGFRNVDALIFTSTAELEGLVKSLRALGQDMSFLRRQCVLAAHGPVTAKGAARLGVEVDVVGEQFQSFQGIIDALVAYFRSRSSSSIKI</sequence>
<organism evidence="1 2">
    <name type="scientific">Diphasiastrum complanatum</name>
    <name type="common">Issler's clubmoss</name>
    <name type="synonym">Lycopodium complanatum</name>
    <dbReference type="NCBI Taxonomy" id="34168"/>
    <lineage>
        <taxon>Eukaryota</taxon>
        <taxon>Viridiplantae</taxon>
        <taxon>Streptophyta</taxon>
        <taxon>Embryophyta</taxon>
        <taxon>Tracheophyta</taxon>
        <taxon>Lycopodiopsida</taxon>
        <taxon>Lycopodiales</taxon>
        <taxon>Lycopodiaceae</taxon>
        <taxon>Lycopodioideae</taxon>
        <taxon>Diphasiastrum</taxon>
    </lineage>
</organism>
<evidence type="ECO:0000313" key="1">
    <source>
        <dbReference type="EMBL" id="KAJ7546836.1"/>
    </source>
</evidence>
<accession>A0ACC2CXT2</accession>
<dbReference type="EMBL" id="CM055099">
    <property type="protein sequence ID" value="KAJ7546836.1"/>
    <property type="molecule type" value="Genomic_DNA"/>
</dbReference>
<gene>
    <name evidence="1" type="ORF">O6H91_08G056400</name>
</gene>
<reference evidence="2" key="1">
    <citation type="journal article" date="2024" name="Proc. Natl. Acad. Sci. U.S.A.">
        <title>Extraordinary preservation of gene collinearity over three hundred million years revealed in homosporous lycophytes.</title>
        <authorList>
            <person name="Li C."/>
            <person name="Wickell D."/>
            <person name="Kuo L.Y."/>
            <person name="Chen X."/>
            <person name="Nie B."/>
            <person name="Liao X."/>
            <person name="Peng D."/>
            <person name="Ji J."/>
            <person name="Jenkins J."/>
            <person name="Williams M."/>
            <person name="Shu S."/>
            <person name="Plott C."/>
            <person name="Barry K."/>
            <person name="Rajasekar S."/>
            <person name="Grimwood J."/>
            <person name="Han X."/>
            <person name="Sun S."/>
            <person name="Hou Z."/>
            <person name="He W."/>
            <person name="Dai G."/>
            <person name="Sun C."/>
            <person name="Schmutz J."/>
            <person name="Leebens-Mack J.H."/>
            <person name="Li F.W."/>
            <person name="Wang L."/>
        </authorList>
    </citation>
    <scope>NUCLEOTIDE SEQUENCE [LARGE SCALE GENOMIC DNA]</scope>
    <source>
        <strain evidence="2">cv. PW_Plant_1</strain>
    </source>
</reference>